<dbReference type="RefSeq" id="WP_023554144.1">
    <property type="nucleotide sequence ID" value="NZ_KI629782.1"/>
</dbReference>
<sequence length="329" mass="38276">MKFSLSFFSNLLPHDIFAEKYDFLFRLVRYAEDHNYHGVWVPERHFHPFGGLFPSPAVMASAMAQYTNRLRLYAGSVVLPLHSPVLVAEEWAMIDQLSKGRVSVSFASGWNVKEFSRLGQRFDDRRQRMWDGIQQIKQLWQDEVEEYTLYPKPYQKEIPIYITAIGGLETCYQAGLHGYHLLTNFVINDMKHLQEKIDHYRRGLRDGGHEWEKKDIALMLHTYIANSQAEVETVAKDPFFLYQDSFLNLMNNPIYATEREKRIARTYTFNKFSPDYSLLGTMETCRKLIHDVKRMGVTQIAALVDFGIDEPNMIASLDRLTALAGEWDA</sequence>
<evidence type="ECO:0000259" key="1">
    <source>
        <dbReference type="Pfam" id="PF00296"/>
    </source>
</evidence>
<dbReference type="EMBL" id="AYJU01000001">
    <property type="protein sequence ID" value="EST55796.1"/>
    <property type="molecule type" value="Genomic_DNA"/>
</dbReference>
<dbReference type="InterPro" id="IPR050766">
    <property type="entry name" value="Bact_Lucif_Oxidored"/>
</dbReference>
<gene>
    <name evidence="2" type="ORF">T458_00225</name>
</gene>
<evidence type="ECO:0000313" key="2">
    <source>
        <dbReference type="EMBL" id="EST55796.1"/>
    </source>
</evidence>
<keyword evidence="2" id="KW-0503">Monooxygenase</keyword>
<dbReference type="InterPro" id="IPR011251">
    <property type="entry name" value="Luciferase-like_dom"/>
</dbReference>
<keyword evidence="2" id="KW-0560">Oxidoreductase</keyword>
<dbReference type="Pfam" id="PF00296">
    <property type="entry name" value="Bac_luciferase"/>
    <property type="match status" value="1"/>
</dbReference>
<dbReference type="PANTHER" id="PTHR30137:SF6">
    <property type="entry name" value="LUCIFERASE-LIKE MONOOXYGENASE"/>
    <property type="match status" value="1"/>
</dbReference>
<dbReference type="PANTHER" id="PTHR30137">
    <property type="entry name" value="LUCIFERASE-LIKE MONOOXYGENASE"/>
    <property type="match status" value="1"/>
</dbReference>
<dbReference type="GO" id="GO:0005829">
    <property type="term" value="C:cytosol"/>
    <property type="evidence" value="ECO:0007669"/>
    <property type="project" value="TreeGrafter"/>
</dbReference>
<dbReference type="STRING" id="1408254.T458_00225"/>
<proteinExistence type="predicted"/>
<dbReference type="OrthoDB" id="9814695at2"/>
<dbReference type="Proteomes" id="UP000017973">
    <property type="component" value="Unassembled WGS sequence"/>
</dbReference>
<dbReference type="PATRIC" id="fig|1408254.3.peg.46"/>
<dbReference type="eggNOG" id="COG2141">
    <property type="taxonomic scope" value="Bacteria"/>
</dbReference>
<evidence type="ECO:0000313" key="3">
    <source>
        <dbReference type="Proteomes" id="UP000017973"/>
    </source>
</evidence>
<dbReference type="Gene3D" id="3.20.20.30">
    <property type="entry name" value="Luciferase-like domain"/>
    <property type="match status" value="1"/>
</dbReference>
<dbReference type="GO" id="GO:0016705">
    <property type="term" value="F:oxidoreductase activity, acting on paired donors, with incorporation or reduction of molecular oxygen"/>
    <property type="evidence" value="ECO:0007669"/>
    <property type="project" value="InterPro"/>
</dbReference>
<protein>
    <submittedName>
        <fullName evidence="2">Alkanal monooxygenase</fullName>
    </submittedName>
</protein>
<comment type="caution">
    <text evidence="2">The sequence shown here is derived from an EMBL/GenBank/DDBJ whole genome shotgun (WGS) entry which is preliminary data.</text>
</comment>
<dbReference type="GO" id="GO:0004497">
    <property type="term" value="F:monooxygenase activity"/>
    <property type="evidence" value="ECO:0007669"/>
    <property type="project" value="UniProtKB-KW"/>
</dbReference>
<name>V6MB43_9BACL</name>
<dbReference type="InterPro" id="IPR024011">
    <property type="entry name" value="Biosynth_lucif-like_mOase_dom"/>
</dbReference>
<feature type="domain" description="Luciferase-like" evidence="1">
    <location>
        <begin position="9"/>
        <end position="299"/>
    </location>
</feature>
<reference evidence="2 3" key="1">
    <citation type="journal article" date="2014" name="Genome Announc.">
        <title>Draft Genome Sequence of Brevibacillus panacihumi Strain W25, a Halotolerant Hydrocarbon-Degrading Bacterium.</title>
        <authorList>
            <person name="Wang X."/>
            <person name="Jin D."/>
            <person name="Zhou L."/>
            <person name="Wu L."/>
            <person name="An W."/>
            <person name="Chen Y."/>
            <person name="Zhao L."/>
        </authorList>
    </citation>
    <scope>NUCLEOTIDE SEQUENCE [LARGE SCALE GENOMIC DNA]</scope>
    <source>
        <strain evidence="2 3">W25</strain>
    </source>
</reference>
<dbReference type="SUPFAM" id="SSF51679">
    <property type="entry name" value="Bacterial luciferase-like"/>
    <property type="match status" value="1"/>
</dbReference>
<dbReference type="AlphaFoldDB" id="V6MB43"/>
<accession>V6MB43</accession>
<dbReference type="NCBIfam" id="TIGR04020">
    <property type="entry name" value="seco_metab_LLM"/>
    <property type="match status" value="1"/>
</dbReference>
<keyword evidence="3" id="KW-1185">Reference proteome</keyword>
<dbReference type="HOGENOM" id="CLU_027853_3_5_9"/>
<organism evidence="2 3">
    <name type="scientific">Brevibacillus panacihumi W25</name>
    <dbReference type="NCBI Taxonomy" id="1408254"/>
    <lineage>
        <taxon>Bacteria</taxon>
        <taxon>Bacillati</taxon>
        <taxon>Bacillota</taxon>
        <taxon>Bacilli</taxon>
        <taxon>Bacillales</taxon>
        <taxon>Paenibacillaceae</taxon>
        <taxon>Brevibacillus</taxon>
    </lineage>
</organism>
<dbReference type="InterPro" id="IPR036661">
    <property type="entry name" value="Luciferase-like_sf"/>
</dbReference>